<dbReference type="GO" id="GO:0005886">
    <property type="term" value="C:plasma membrane"/>
    <property type="evidence" value="ECO:0007669"/>
    <property type="project" value="UniProtKB-SubCell"/>
</dbReference>
<keyword evidence="4" id="KW-1003">Cell membrane</keyword>
<evidence type="ECO:0000313" key="11">
    <source>
        <dbReference type="Proteomes" id="UP000054600"/>
    </source>
</evidence>
<name>A0A0W0Z7H9_9GAMM</name>
<feature type="transmembrane region" description="Helical" evidence="8">
    <location>
        <begin position="334"/>
        <end position="356"/>
    </location>
</feature>
<dbReference type="GO" id="GO:0042910">
    <property type="term" value="F:xenobiotic transmembrane transporter activity"/>
    <property type="evidence" value="ECO:0007669"/>
    <property type="project" value="InterPro"/>
</dbReference>
<dbReference type="InterPro" id="IPR036259">
    <property type="entry name" value="MFS_trans_sf"/>
</dbReference>
<feature type="transmembrane region" description="Helical" evidence="8">
    <location>
        <begin position="43"/>
        <end position="61"/>
    </location>
</feature>
<dbReference type="OrthoDB" id="5670831at2"/>
<dbReference type="eggNOG" id="COG2814">
    <property type="taxonomic scope" value="Bacteria"/>
</dbReference>
<feature type="transmembrane region" description="Helical" evidence="8">
    <location>
        <begin position="245"/>
        <end position="267"/>
    </location>
</feature>
<protein>
    <recommendedName>
        <fullName evidence="8">Bcr/CflA family efflux transporter</fullName>
    </recommendedName>
</protein>
<evidence type="ECO:0000256" key="7">
    <source>
        <dbReference type="ARBA" id="ARBA00023136"/>
    </source>
</evidence>
<evidence type="ECO:0000256" key="1">
    <source>
        <dbReference type="ARBA" id="ARBA00004651"/>
    </source>
</evidence>
<feature type="transmembrane region" description="Helical" evidence="8">
    <location>
        <begin position="368"/>
        <end position="389"/>
    </location>
</feature>
<keyword evidence="8" id="KW-0997">Cell inner membrane</keyword>
<accession>A0A0W0Z7H9</accession>
<evidence type="ECO:0000313" key="10">
    <source>
        <dbReference type="EMBL" id="KTD65081.1"/>
    </source>
</evidence>
<dbReference type="GO" id="GO:1990961">
    <property type="term" value="P:xenobiotic detoxification by transmembrane export across the plasma membrane"/>
    <property type="evidence" value="ECO:0007669"/>
    <property type="project" value="InterPro"/>
</dbReference>
<evidence type="ECO:0000256" key="4">
    <source>
        <dbReference type="ARBA" id="ARBA00022475"/>
    </source>
</evidence>
<feature type="transmembrane region" description="Helical" evidence="8">
    <location>
        <begin position="209"/>
        <end position="233"/>
    </location>
</feature>
<keyword evidence="6 8" id="KW-1133">Transmembrane helix</keyword>
<sequence>MSGRTSVVISIFLLILLQQIPVDIYLPSFPDMANHFSVPPKMIQETLTLYLLGFGIAPFFWGPLSDKYGRRKILLSSLVLFTLANLGCAITNSIYWMLIFRVIAGIAGGGLQISTSAMARDIATGKSLLLLSSYMSLMWAIIPIVAPVIGSHIQDSLGWRSNFYFILLWSLPILYFMLSYLPETIHEKEQLSFRTVIRRFGKLFRNTKFTFYVITTGLSFSLTIAFCTAAPFLFQKHMGLNVIQFGWLMFVVAGGYLIGVLVNSFILHYFSVERIIQGGLVTSLAAAGLMVFFAAIDVFTVLSVVGPVFLIIFSQGFIFPNAIGLAMNNLTHDFGLSSSLLTSFQMIVVGSVSQFVTSFDHSDPLPLAITMLGVVIVLCVLYILFIRFVQKT</sequence>
<feature type="transmembrane region" description="Helical" evidence="8">
    <location>
        <begin position="128"/>
        <end position="150"/>
    </location>
</feature>
<dbReference type="CDD" id="cd17320">
    <property type="entry name" value="MFS_MdfA_MDR_like"/>
    <property type="match status" value="1"/>
</dbReference>
<dbReference type="GO" id="GO:0015385">
    <property type="term" value="F:sodium:proton antiporter activity"/>
    <property type="evidence" value="ECO:0007669"/>
    <property type="project" value="TreeGrafter"/>
</dbReference>
<keyword evidence="3 8" id="KW-0813">Transport</keyword>
<comment type="caution">
    <text evidence="10">The sequence shown here is derived from an EMBL/GenBank/DDBJ whole genome shotgun (WGS) entry which is preliminary data.</text>
</comment>
<reference evidence="10 11" key="1">
    <citation type="submission" date="2015-11" db="EMBL/GenBank/DDBJ databases">
        <title>Genomic analysis of 38 Legionella species identifies large and diverse effector repertoires.</title>
        <authorList>
            <person name="Burstein D."/>
            <person name="Amaro F."/>
            <person name="Zusman T."/>
            <person name="Lifshitz Z."/>
            <person name="Cohen O."/>
            <person name="Gilbert J.A."/>
            <person name="Pupko T."/>
            <person name="Shuman H.A."/>
            <person name="Segal G."/>
        </authorList>
    </citation>
    <scope>NUCLEOTIDE SEQUENCE [LARGE SCALE GENOMIC DNA]</scope>
    <source>
        <strain evidence="10 11">ATCC 49655</strain>
    </source>
</reference>
<keyword evidence="7 8" id="KW-0472">Membrane</keyword>
<dbReference type="Proteomes" id="UP000054600">
    <property type="component" value="Unassembled WGS sequence"/>
</dbReference>
<feature type="domain" description="Major facilitator superfamily (MFS) profile" evidence="9">
    <location>
        <begin position="7"/>
        <end position="391"/>
    </location>
</feature>
<proteinExistence type="inferred from homology"/>
<gene>
    <name evidence="10" type="ORF">Lsha_0450</name>
</gene>
<feature type="transmembrane region" description="Helical" evidence="8">
    <location>
        <begin position="73"/>
        <end position="92"/>
    </location>
</feature>
<dbReference type="PANTHER" id="PTHR23502">
    <property type="entry name" value="MAJOR FACILITATOR SUPERFAMILY"/>
    <property type="match status" value="1"/>
</dbReference>
<feature type="transmembrane region" description="Helical" evidence="8">
    <location>
        <begin position="162"/>
        <end position="181"/>
    </location>
</feature>
<dbReference type="PANTHER" id="PTHR23502:SF132">
    <property type="entry name" value="POLYAMINE TRANSPORTER 2-RELATED"/>
    <property type="match status" value="1"/>
</dbReference>
<keyword evidence="11" id="KW-1185">Reference proteome</keyword>
<organism evidence="10 11">
    <name type="scientific">Legionella shakespearei DSM 23087</name>
    <dbReference type="NCBI Taxonomy" id="1122169"/>
    <lineage>
        <taxon>Bacteria</taxon>
        <taxon>Pseudomonadati</taxon>
        <taxon>Pseudomonadota</taxon>
        <taxon>Gammaproteobacteria</taxon>
        <taxon>Legionellales</taxon>
        <taxon>Legionellaceae</taxon>
        <taxon>Legionella</taxon>
    </lineage>
</organism>
<feature type="transmembrane region" description="Helical" evidence="8">
    <location>
        <begin position="98"/>
        <end position="116"/>
    </location>
</feature>
<dbReference type="Gene3D" id="1.20.1720.10">
    <property type="entry name" value="Multidrug resistance protein D"/>
    <property type="match status" value="1"/>
</dbReference>
<dbReference type="InterPro" id="IPR020846">
    <property type="entry name" value="MFS_dom"/>
</dbReference>
<comment type="subcellular location">
    <subcellularLocation>
        <location evidence="8">Cell inner membrane</location>
        <topology evidence="8">Multi-pass membrane protein</topology>
    </subcellularLocation>
    <subcellularLocation>
        <location evidence="1">Cell membrane</location>
        <topology evidence="1">Multi-pass membrane protein</topology>
    </subcellularLocation>
</comment>
<dbReference type="RefSeq" id="WP_018578455.1">
    <property type="nucleotide sequence ID" value="NZ_KB892435.1"/>
</dbReference>
<dbReference type="STRING" id="1122169.Lsha_0450"/>
<dbReference type="InterPro" id="IPR004812">
    <property type="entry name" value="Efflux_drug-R_Bcr/CmlA"/>
</dbReference>
<comment type="similarity">
    <text evidence="2 8">Belongs to the major facilitator superfamily. Bcr/CmlA family.</text>
</comment>
<comment type="caution">
    <text evidence="8">Lacks conserved residue(s) required for the propagation of feature annotation.</text>
</comment>
<evidence type="ECO:0000256" key="6">
    <source>
        <dbReference type="ARBA" id="ARBA00022989"/>
    </source>
</evidence>
<evidence type="ECO:0000256" key="5">
    <source>
        <dbReference type="ARBA" id="ARBA00022692"/>
    </source>
</evidence>
<dbReference type="AlphaFoldDB" id="A0A0W0Z7H9"/>
<dbReference type="PATRIC" id="fig|1122169.6.peg.512"/>
<evidence type="ECO:0000256" key="8">
    <source>
        <dbReference type="RuleBase" id="RU365088"/>
    </source>
</evidence>
<evidence type="ECO:0000259" key="9">
    <source>
        <dbReference type="PROSITE" id="PS50850"/>
    </source>
</evidence>
<feature type="transmembrane region" description="Helical" evidence="8">
    <location>
        <begin position="308"/>
        <end position="327"/>
    </location>
</feature>
<dbReference type="PROSITE" id="PS50850">
    <property type="entry name" value="MFS"/>
    <property type="match status" value="1"/>
</dbReference>
<evidence type="ECO:0000256" key="2">
    <source>
        <dbReference type="ARBA" id="ARBA00006236"/>
    </source>
</evidence>
<keyword evidence="5 8" id="KW-0812">Transmembrane</keyword>
<dbReference type="Pfam" id="PF07690">
    <property type="entry name" value="MFS_1"/>
    <property type="match status" value="1"/>
</dbReference>
<evidence type="ECO:0000256" key="3">
    <source>
        <dbReference type="ARBA" id="ARBA00022448"/>
    </source>
</evidence>
<dbReference type="EMBL" id="LNYW01000016">
    <property type="protein sequence ID" value="KTD65081.1"/>
    <property type="molecule type" value="Genomic_DNA"/>
</dbReference>
<dbReference type="NCBIfam" id="TIGR00710">
    <property type="entry name" value="efflux_Bcr_CflA"/>
    <property type="match status" value="1"/>
</dbReference>
<dbReference type="InterPro" id="IPR011701">
    <property type="entry name" value="MFS"/>
</dbReference>
<dbReference type="SUPFAM" id="SSF103473">
    <property type="entry name" value="MFS general substrate transporter"/>
    <property type="match status" value="1"/>
</dbReference>
<feature type="transmembrane region" description="Helical" evidence="8">
    <location>
        <begin position="279"/>
        <end position="302"/>
    </location>
</feature>